<proteinExistence type="predicted"/>
<evidence type="ECO:0000313" key="2">
    <source>
        <dbReference type="Proteomes" id="UP000677054"/>
    </source>
</evidence>
<name>A0A7R9ABM4_9CRUS</name>
<dbReference type="EMBL" id="LR902762">
    <property type="protein sequence ID" value="CAD7251058.1"/>
    <property type="molecule type" value="Genomic_DNA"/>
</dbReference>
<accession>A0A7R9ABM4</accession>
<protein>
    <submittedName>
        <fullName evidence="1">Uncharacterized protein</fullName>
    </submittedName>
</protein>
<reference evidence="1" key="1">
    <citation type="submission" date="2020-11" db="EMBL/GenBank/DDBJ databases">
        <authorList>
            <person name="Tran Van P."/>
        </authorList>
    </citation>
    <scope>NUCLEOTIDE SEQUENCE</scope>
</reference>
<dbReference type="Proteomes" id="UP000677054">
    <property type="component" value="Unassembled WGS sequence"/>
</dbReference>
<organism evidence="1">
    <name type="scientific">Darwinula stevensoni</name>
    <dbReference type="NCBI Taxonomy" id="69355"/>
    <lineage>
        <taxon>Eukaryota</taxon>
        <taxon>Metazoa</taxon>
        <taxon>Ecdysozoa</taxon>
        <taxon>Arthropoda</taxon>
        <taxon>Crustacea</taxon>
        <taxon>Oligostraca</taxon>
        <taxon>Ostracoda</taxon>
        <taxon>Podocopa</taxon>
        <taxon>Podocopida</taxon>
        <taxon>Darwinulocopina</taxon>
        <taxon>Darwinuloidea</taxon>
        <taxon>Darwinulidae</taxon>
        <taxon>Darwinula</taxon>
    </lineage>
</organism>
<keyword evidence="2" id="KW-1185">Reference proteome</keyword>
<dbReference type="EMBL" id="CAJPEV010003245">
    <property type="protein sequence ID" value="CAG0899310.1"/>
    <property type="molecule type" value="Genomic_DNA"/>
</dbReference>
<sequence length="98" mass="11757">MMARKLSLVWCHMERFSPVHLHHQSTFHRQILEIEESCFWRVEVGERYEAHWVAYLQGYYTPGIGFILPDMQPDDIIRKYSLALILGFEMDFDNHNNT</sequence>
<dbReference type="AlphaFoldDB" id="A0A7R9ABM4"/>
<evidence type="ECO:0000313" key="1">
    <source>
        <dbReference type="EMBL" id="CAD7251058.1"/>
    </source>
</evidence>
<gene>
    <name evidence="1" type="ORF">DSTB1V02_LOCUS10825</name>
</gene>